<proteinExistence type="predicted"/>
<protein>
    <submittedName>
        <fullName evidence="2">Uncharacterized protein</fullName>
    </submittedName>
</protein>
<dbReference type="EMBL" id="KZ613465">
    <property type="protein sequence ID" value="PMD27579.1"/>
    <property type="molecule type" value="Genomic_DNA"/>
</dbReference>
<accession>A0A2J6QMV7</accession>
<feature type="compositionally biased region" description="Low complexity" evidence="1">
    <location>
        <begin position="18"/>
        <end position="33"/>
    </location>
</feature>
<feature type="compositionally biased region" description="Basic and acidic residues" evidence="1">
    <location>
        <begin position="36"/>
        <end position="49"/>
    </location>
</feature>
<feature type="compositionally biased region" description="Basic and acidic residues" evidence="1">
    <location>
        <begin position="108"/>
        <end position="121"/>
    </location>
</feature>
<name>A0A2J6QMV7_9HELO</name>
<reference evidence="2 3" key="1">
    <citation type="submission" date="2016-05" db="EMBL/GenBank/DDBJ databases">
        <title>A degradative enzymes factory behind the ericoid mycorrhizal symbiosis.</title>
        <authorList>
            <consortium name="DOE Joint Genome Institute"/>
            <person name="Martino E."/>
            <person name="Morin E."/>
            <person name="Grelet G."/>
            <person name="Kuo A."/>
            <person name="Kohler A."/>
            <person name="Daghino S."/>
            <person name="Barry K."/>
            <person name="Choi C."/>
            <person name="Cichocki N."/>
            <person name="Clum A."/>
            <person name="Copeland A."/>
            <person name="Hainaut M."/>
            <person name="Haridas S."/>
            <person name="Labutti K."/>
            <person name="Lindquist E."/>
            <person name="Lipzen A."/>
            <person name="Khouja H.-R."/>
            <person name="Murat C."/>
            <person name="Ohm R."/>
            <person name="Olson A."/>
            <person name="Spatafora J."/>
            <person name="Veneault-Fourrey C."/>
            <person name="Henrissat B."/>
            <person name="Grigoriev I."/>
            <person name="Martin F."/>
            <person name="Perotto S."/>
        </authorList>
    </citation>
    <scope>NUCLEOTIDE SEQUENCE [LARGE SCALE GENOMIC DNA]</scope>
    <source>
        <strain evidence="2 3">UAMH 7357</strain>
    </source>
</reference>
<keyword evidence="3" id="KW-1185">Reference proteome</keyword>
<dbReference type="AlphaFoldDB" id="A0A2J6QMV7"/>
<organism evidence="2 3">
    <name type="scientific">Hyaloscypha hepaticicola</name>
    <dbReference type="NCBI Taxonomy" id="2082293"/>
    <lineage>
        <taxon>Eukaryota</taxon>
        <taxon>Fungi</taxon>
        <taxon>Dikarya</taxon>
        <taxon>Ascomycota</taxon>
        <taxon>Pezizomycotina</taxon>
        <taxon>Leotiomycetes</taxon>
        <taxon>Helotiales</taxon>
        <taxon>Hyaloscyphaceae</taxon>
        <taxon>Hyaloscypha</taxon>
    </lineage>
</organism>
<evidence type="ECO:0000313" key="2">
    <source>
        <dbReference type="EMBL" id="PMD27579.1"/>
    </source>
</evidence>
<feature type="compositionally biased region" description="Polar residues" evidence="1">
    <location>
        <begin position="72"/>
        <end position="86"/>
    </location>
</feature>
<evidence type="ECO:0000256" key="1">
    <source>
        <dbReference type="SAM" id="MobiDB-lite"/>
    </source>
</evidence>
<sequence>METTKEAVELPDSIEQASGTTTSPSSNTSPPRNTKYHTENRRIIKERAKIRASPKNQRRFSQASPIIAEVPQTPNRSPTNVHSSAGTIKARKNETPKKVKNTNSPKPISKDGQRHNEVIDGVKGKEGSIYFEDSWGGWRQPLGW</sequence>
<evidence type="ECO:0000313" key="3">
    <source>
        <dbReference type="Proteomes" id="UP000235672"/>
    </source>
</evidence>
<gene>
    <name evidence="2" type="ORF">NA56DRAFT_139540</name>
</gene>
<feature type="region of interest" description="Disordered" evidence="1">
    <location>
        <begin position="1"/>
        <end position="121"/>
    </location>
</feature>
<dbReference type="Proteomes" id="UP000235672">
    <property type="component" value="Unassembled WGS sequence"/>
</dbReference>